<comment type="caution">
    <text evidence="7">The sequence shown here is derived from an EMBL/GenBank/DDBJ whole genome shotgun (WGS) entry which is preliminary data.</text>
</comment>
<evidence type="ECO:0000256" key="4">
    <source>
        <dbReference type="ARBA" id="ARBA00022970"/>
    </source>
</evidence>
<evidence type="ECO:0000313" key="7">
    <source>
        <dbReference type="EMBL" id="ROQ00310.1"/>
    </source>
</evidence>
<evidence type="ECO:0000256" key="5">
    <source>
        <dbReference type="SAM" id="SignalP"/>
    </source>
</evidence>
<keyword evidence="2" id="KW-0813">Transport</keyword>
<dbReference type="PANTHER" id="PTHR30483">
    <property type="entry name" value="LEUCINE-SPECIFIC-BINDING PROTEIN"/>
    <property type="match status" value="1"/>
</dbReference>
<dbReference type="Pfam" id="PF13458">
    <property type="entry name" value="Peripla_BP_6"/>
    <property type="match status" value="1"/>
</dbReference>
<feature type="chain" id="PRO_5017981894" evidence="5">
    <location>
        <begin position="22"/>
        <end position="371"/>
    </location>
</feature>
<dbReference type="InterPro" id="IPR000709">
    <property type="entry name" value="Leu_Ile_Val-bd"/>
</dbReference>
<reference evidence="7 8" key="1">
    <citation type="submission" date="2018-11" db="EMBL/GenBank/DDBJ databases">
        <title>Genomic Encyclopedia of Type Strains, Phase IV (KMG-IV): sequencing the most valuable type-strain genomes for metagenomic binning, comparative biology and taxonomic classification.</title>
        <authorList>
            <person name="Goeker M."/>
        </authorList>
    </citation>
    <scope>NUCLEOTIDE SEQUENCE [LARGE SCALE GENOMIC DNA]</scope>
    <source>
        <strain evidence="7 8">DSM 5900</strain>
    </source>
</reference>
<dbReference type="Gene3D" id="3.40.50.2300">
    <property type="match status" value="2"/>
</dbReference>
<organism evidence="7 8">
    <name type="scientific">Stella humosa</name>
    <dbReference type="NCBI Taxonomy" id="94"/>
    <lineage>
        <taxon>Bacteria</taxon>
        <taxon>Pseudomonadati</taxon>
        <taxon>Pseudomonadota</taxon>
        <taxon>Alphaproteobacteria</taxon>
        <taxon>Rhodospirillales</taxon>
        <taxon>Stellaceae</taxon>
        <taxon>Stella</taxon>
    </lineage>
</organism>
<dbReference type="PANTHER" id="PTHR30483:SF6">
    <property type="entry name" value="PERIPLASMIC BINDING PROTEIN OF ABC TRANSPORTER FOR NATURAL AMINO ACIDS"/>
    <property type="match status" value="1"/>
</dbReference>
<gene>
    <name evidence="7" type="ORF">EDC65_2106</name>
</gene>
<dbReference type="SUPFAM" id="SSF53822">
    <property type="entry name" value="Periplasmic binding protein-like I"/>
    <property type="match status" value="1"/>
</dbReference>
<proteinExistence type="inferred from homology"/>
<evidence type="ECO:0000256" key="2">
    <source>
        <dbReference type="ARBA" id="ARBA00022448"/>
    </source>
</evidence>
<dbReference type="EMBL" id="RJKX01000013">
    <property type="protein sequence ID" value="ROQ00310.1"/>
    <property type="molecule type" value="Genomic_DNA"/>
</dbReference>
<evidence type="ECO:0000256" key="3">
    <source>
        <dbReference type="ARBA" id="ARBA00022729"/>
    </source>
</evidence>
<dbReference type="RefSeq" id="WP_170216447.1">
    <property type="nucleotide sequence ID" value="NZ_AP019700.1"/>
</dbReference>
<feature type="signal peptide" evidence="5">
    <location>
        <begin position="1"/>
        <end position="21"/>
    </location>
</feature>
<dbReference type="Proteomes" id="UP000278222">
    <property type="component" value="Unassembled WGS sequence"/>
</dbReference>
<evidence type="ECO:0000256" key="1">
    <source>
        <dbReference type="ARBA" id="ARBA00010062"/>
    </source>
</evidence>
<accession>A0A3N1MC28</accession>
<evidence type="ECO:0000313" key="8">
    <source>
        <dbReference type="Proteomes" id="UP000278222"/>
    </source>
</evidence>
<dbReference type="GO" id="GO:0006865">
    <property type="term" value="P:amino acid transport"/>
    <property type="evidence" value="ECO:0007669"/>
    <property type="project" value="UniProtKB-KW"/>
</dbReference>
<keyword evidence="8" id="KW-1185">Reference proteome</keyword>
<name>A0A3N1MC28_9PROT</name>
<sequence>MRFLSVAAMLAVGLVGGQAAAQQVIKIGVVGPLTGAFAAVGQSQLTGAELRAKEINAAGGKYRIELVSEDDGSNCDQSVNATVKLITKDNVVAVLGAMNSPCALAMVPITKRYRTPQFTAGVGTSITKQGSDYVFRIAVGATAQTKELAGFAVEKLGQTKIAVLYSDDEYGASMANGFKEALAARNLQPAAFESFPRADQDFTGQLSRVKASGATGLYTIGAYTASALIAKQAKQLGLSLQLLGDTGNASPKYIELGGDAVEGAVLVEPFTPADPDPTLQAFGKRYREQYGRDADGWVAELYDTVEIIHQAVQKTGKIDRQAVRDYAANLKAGGNSFSGILGNWSFDQTGEVSFALYKVQVKGGAKVILAR</sequence>
<protein>
    <submittedName>
        <fullName evidence="7">Amino acid/amide ABC transporter substrate-binding protein (HAAT family)</fullName>
    </submittedName>
</protein>
<dbReference type="InterPro" id="IPR051010">
    <property type="entry name" value="BCAA_transport"/>
</dbReference>
<evidence type="ECO:0000259" key="6">
    <source>
        <dbReference type="Pfam" id="PF13458"/>
    </source>
</evidence>
<keyword evidence="3 5" id="KW-0732">Signal</keyword>
<dbReference type="InterPro" id="IPR028082">
    <property type="entry name" value="Peripla_BP_I"/>
</dbReference>
<keyword evidence="4" id="KW-0029">Amino-acid transport</keyword>
<dbReference type="PRINTS" id="PR00337">
    <property type="entry name" value="LEUILEVALBP"/>
</dbReference>
<dbReference type="AlphaFoldDB" id="A0A3N1MC28"/>
<dbReference type="InterPro" id="IPR028081">
    <property type="entry name" value="Leu-bd"/>
</dbReference>
<feature type="domain" description="Leucine-binding protein" evidence="6">
    <location>
        <begin position="25"/>
        <end position="364"/>
    </location>
</feature>
<comment type="similarity">
    <text evidence="1">Belongs to the leucine-binding protein family.</text>
</comment>